<evidence type="ECO:0000256" key="1">
    <source>
        <dbReference type="SAM" id="MobiDB-lite"/>
    </source>
</evidence>
<feature type="region of interest" description="Disordered" evidence="1">
    <location>
        <begin position="34"/>
        <end position="54"/>
    </location>
</feature>
<organism evidence="2">
    <name type="scientific">Arundo donax</name>
    <name type="common">Giant reed</name>
    <name type="synonym">Donax arundinaceus</name>
    <dbReference type="NCBI Taxonomy" id="35708"/>
    <lineage>
        <taxon>Eukaryota</taxon>
        <taxon>Viridiplantae</taxon>
        <taxon>Streptophyta</taxon>
        <taxon>Embryophyta</taxon>
        <taxon>Tracheophyta</taxon>
        <taxon>Spermatophyta</taxon>
        <taxon>Magnoliopsida</taxon>
        <taxon>Liliopsida</taxon>
        <taxon>Poales</taxon>
        <taxon>Poaceae</taxon>
        <taxon>PACMAD clade</taxon>
        <taxon>Arundinoideae</taxon>
        <taxon>Arundineae</taxon>
        <taxon>Arundo</taxon>
    </lineage>
</organism>
<reference evidence="2" key="1">
    <citation type="submission" date="2014-09" db="EMBL/GenBank/DDBJ databases">
        <authorList>
            <person name="Magalhaes I.L.F."/>
            <person name="Oliveira U."/>
            <person name="Santos F.R."/>
            <person name="Vidigal T.H.D.A."/>
            <person name="Brescovit A.D."/>
            <person name="Santos A.J."/>
        </authorList>
    </citation>
    <scope>NUCLEOTIDE SEQUENCE</scope>
    <source>
        <tissue evidence="2">Shoot tissue taken approximately 20 cm above the soil surface</tissue>
    </source>
</reference>
<sequence length="54" mass="5993">MSMASLVLFSAQRALSRCVNVMACTSHPVLRIRPNVAKPRSKRPASQQQPIMMP</sequence>
<protein>
    <submittedName>
        <fullName evidence="2">Uncharacterized protein</fullName>
    </submittedName>
</protein>
<feature type="compositionally biased region" description="Polar residues" evidence="1">
    <location>
        <begin position="44"/>
        <end position="54"/>
    </location>
</feature>
<proteinExistence type="predicted"/>
<reference evidence="2" key="2">
    <citation type="journal article" date="2015" name="Data Brief">
        <title>Shoot transcriptome of the giant reed, Arundo donax.</title>
        <authorList>
            <person name="Barrero R.A."/>
            <person name="Guerrero F.D."/>
            <person name="Moolhuijzen P."/>
            <person name="Goolsby J.A."/>
            <person name="Tidwell J."/>
            <person name="Bellgard S.E."/>
            <person name="Bellgard M.I."/>
        </authorList>
    </citation>
    <scope>NUCLEOTIDE SEQUENCE</scope>
    <source>
        <tissue evidence="2">Shoot tissue taken approximately 20 cm above the soil surface</tissue>
    </source>
</reference>
<accession>A0A0A9FQ54</accession>
<dbReference type="AlphaFoldDB" id="A0A0A9FQ54"/>
<name>A0A0A9FQ54_ARUDO</name>
<dbReference type="EMBL" id="GBRH01187468">
    <property type="protein sequence ID" value="JAE10428.1"/>
    <property type="molecule type" value="Transcribed_RNA"/>
</dbReference>
<evidence type="ECO:0000313" key="2">
    <source>
        <dbReference type="EMBL" id="JAE10428.1"/>
    </source>
</evidence>